<protein>
    <recommendedName>
        <fullName evidence="3">HTH tetR-type domain-containing protein</fullName>
    </recommendedName>
</protein>
<name>A0A0A1W9F4_9SPHN</name>
<dbReference type="AlphaFoldDB" id="A0A0A1W9F4"/>
<dbReference type="Pfam" id="PF14246">
    <property type="entry name" value="TetR_C_7"/>
    <property type="match status" value="1"/>
</dbReference>
<feature type="DNA-binding region" description="H-T-H motif" evidence="2">
    <location>
        <begin position="45"/>
        <end position="64"/>
    </location>
</feature>
<dbReference type="OrthoDB" id="7186128at2"/>
<evidence type="ECO:0000259" key="3">
    <source>
        <dbReference type="PROSITE" id="PS50977"/>
    </source>
</evidence>
<dbReference type="GO" id="GO:0000976">
    <property type="term" value="F:transcription cis-regulatory region binding"/>
    <property type="evidence" value="ECO:0007669"/>
    <property type="project" value="TreeGrafter"/>
</dbReference>
<dbReference type="Proteomes" id="UP000032305">
    <property type="component" value="Unassembled WGS sequence"/>
</dbReference>
<comment type="caution">
    <text evidence="4">The sequence shown here is derived from an EMBL/GenBank/DDBJ whole genome shotgun (WGS) entry which is preliminary data.</text>
</comment>
<reference evidence="4 5" key="1">
    <citation type="submission" date="2014-11" db="EMBL/GenBank/DDBJ databases">
        <title>Whole genome shotgun sequence of Sphingomonas parapaucimobilis NBRC 15100.</title>
        <authorList>
            <person name="Katano-Makiyama Y."/>
            <person name="Hosoyama A."/>
            <person name="Hashimoto M."/>
            <person name="Hosoyama Y."/>
            <person name="Noguchi M."/>
            <person name="Numata M."/>
            <person name="Tsuchikane K."/>
            <person name="Hirakata S."/>
            <person name="Uohara A."/>
            <person name="Shimodaira J."/>
            <person name="Ohji S."/>
            <person name="Ichikawa N."/>
            <person name="Kimura A."/>
            <person name="Yamazoe A."/>
            <person name="Fujita N."/>
        </authorList>
    </citation>
    <scope>NUCLEOTIDE SEQUENCE [LARGE SCALE GENOMIC DNA]</scope>
    <source>
        <strain evidence="4 5">NBRC 15100</strain>
    </source>
</reference>
<feature type="domain" description="HTH tetR-type" evidence="3">
    <location>
        <begin position="22"/>
        <end position="82"/>
    </location>
</feature>
<dbReference type="Gene3D" id="1.10.357.10">
    <property type="entry name" value="Tetracycline Repressor, domain 2"/>
    <property type="match status" value="1"/>
</dbReference>
<keyword evidence="1 2" id="KW-0238">DNA-binding</keyword>
<dbReference type="InterPro" id="IPR001647">
    <property type="entry name" value="HTH_TetR"/>
</dbReference>
<dbReference type="SUPFAM" id="SSF48498">
    <property type="entry name" value="Tetracyclin repressor-like, C-terminal domain"/>
    <property type="match status" value="1"/>
</dbReference>
<dbReference type="InterPro" id="IPR009057">
    <property type="entry name" value="Homeodomain-like_sf"/>
</dbReference>
<dbReference type="InterPro" id="IPR036271">
    <property type="entry name" value="Tet_transcr_reg_TetR-rel_C_sf"/>
</dbReference>
<dbReference type="PROSITE" id="PS50977">
    <property type="entry name" value="HTH_TETR_2"/>
    <property type="match status" value="1"/>
</dbReference>
<dbReference type="PANTHER" id="PTHR30055:SF146">
    <property type="entry name" value="HTH-TYPE TRANSCRIPTIONAL DUAL REGULATOR CECR"/>
    <property type="match status" value="1"/>
</dbReference>
<dbReference type="InterPro" id="IPR050109">
    <property type="entry name" value="HTH-type_TetR-like_transc_reg"/>
</dbReference>
<evidence type="ECO:0000313" key="4">
    <source>
        <dbReference type="EMBL" id="GAM01554.1"/>
    </source>
</evidence>
<gene>
    <name evidence="4" type="ORF">SP5_065_00150</name>
</gene>
<dbReference type="PANTHER" id="PTHR30055">
    <property type="entry name" value="HTH-TYPE TRANSCRIPTIONAL REGULATOR RUTR"/>
    <property type="match status" value="1"/>
</dbReference>
<organism evidence="4 5">
    <name type="scientific">Sphingomonas parapaucimobilis NBRC 15100</name>
    <dbReference type="NCBI Taxonomy" id="1219049"/>
    <lineage>
        <taxon>Bacteria</taxon>
        <taxon>Pseudomonadati</taxon>
        <taxon>Pseudomonadota</taxon>
        <taxon>Alphaproteobacteria</taxon>
        <taxon>Sphingomonadales</taxon>
        <taxon>Sphingomonadaceae</taxon>
        <taxon>Sphingomonas</taxon>
    </lineage>
</organism>
<evidence type="ECO:0000313" key="5">
    <source>
        <dbReference type="Proteomes" id="UP000032305"/>
    </source>
</evidence>
<dbReference type="InterPro" id="IPR039536">
    <property type="entry name" value="TetR_C_Proteobacteria"/>
</dbReference>
<proteinExistence type="predicted"/>
<accession>A0A0A1W9F4</accession>
<dbReference type="PRINTS" id="PR00455">
    <property type="entry name" value="HTHTETR"/>
</dbReference>
<dbReference type="eggNOG" id="COG1309">
    <property type="taxonomic scope" value="Bacteria"/>
</dbReference>
<dbReference type="EMBL" id="BBPI01000065">
    <property type="protein sequence ID" value="GAM01554.1"/>
    <property type="molecule type" value="Genomic_DNA"/>
</dbReference>
<dbReference type="RefSeq" id="WP_052811504.1">
    <property type="nucleotide sequence ID" value="NZ_BBPI01000065.1"/>
</dbReference>
<dbReference type="Pfam" id="PF00440">
    <property type="entry name" value="TetR_N"/>
    <property type="match status" value="1"/>
</dbReference>
<evidence type="ECO:0000256" key="1">
    <source>
        <dbReference type="ARBA" id="ARBA00023125"/>
    </source>
</evidence>
<dbReference type="GO" id="GO:0003700">
    <property type="term" value="F:DNA-binding transcription factor activity"/>
    <property type="evidence" value="ECO:0007669"/>
    <property type="project" value="TreeGrafter"/>
</dbReference>
<evidence type="ECO:0000256" key="2">
    <source>
        <dbReference type="PROSITE-ProRule" id="PRU00335"/>
    </source>
</evidence>
<sequence>MPKPAAQTFAPRRGRPTAKQTAAIEKAIVDCARAMFIENGYDATAMETVALKLGISKGTLYTRYPSKEALLSAVVKDSVERWSAEAAEHDHELTDDIGQRLRHHGHIIAGSLHNIEVQAFQRLLLANGNRFPELGSAMHQHGTQFIVDLIARDMAEAGARDGLRPQRPAETALTFVSAITGWHMQQASFRAVTRDETEAFAEHLVTLFMAGRSAW</sequence>
<keyword evidence="5" id="KW-1185">Reference proteome</keyword>
<dbReference type="SUPFAM" id="SSF46689">
    <property type="entry name" value="Homeodomain-like"/>
    <property type="match status" value="1"/>
</dbReference>